<evidence type="ECO:0000313" key="2">
    <source>
        <dbReference type="EMBL" id="KAL1213987.1"/>
    </source>
</evidence>
<feature type="domain" description="Disease resistance protein At4g27190-like leucine-rich repeats" evidence="1">
    <location>
        <begin position="51"/>
        <end position="154"/>
    </location>
</feature>
<gene>
    <name evidence="2" type="ORF">V5N11_007349</name>
</gene>
<evidence type="ECO:0000313" key="3">
    <source>
        <dbReference type="Proteomes" id="UP001558713"/>
    </source>
</evidence>
<comment type="caution">
    <text evidence="2">The sequence shown here is derived from an EMBL/GenBank/DDBJ whole genome shotgun (WGS) entry which is preliminary data.</text>
</comment>
<protein>
    <submittedName>
        <fullName evidence="2">Disease resistance protein</fullName>
    </submittedName>
</protein>
<dbReference type="Pfam" id="PF23247">
    <property type="entry name" value="LRR_RPS2"/>
    <property type="match status" value="1"/>
</dbReference>
<accession>A0ABD1B4U9</accession>
<dbReference type="Gene3D" id="3.80.10.10">
    <property type="entry name" value="Ribonuclease Inhibitor"/>
    <property type="match status" value="1"/>
</dbReference>
<dbReference type="InterPro" id="IPR032675">
    <property type="entry name" value="LRR_dom_sf"/>
</dbReference>
<evidence type="ECO:0000259" key="1">
    <source>
        <dbReference type="Pfam" id="PF23247"/>
    </source>
</evidence>
<sequence>MDIVPELSFQPMAMAKRSLRCWINCDITETVTDWEGKRRYQYSPSTSFNQITPRDTWFKNLSDVVLLSCKGLRDLTWLIYAANLESLCTTLSPNLEEIISEEKARDVVVDEPSLKLQVLRLDYLSKLKSICWSPLSFPRLKKVDIKNCSNLHKLPLNSTSVAMIDDLDMEVEKEWLERVEWEYTKKRKKELNGRMEKKSDFFL</sequence>
<dbReference type="SUPFAM" id="SSF52058">
    <property type="entry name" value="L domain-like"/>
    <property type="match status" value="1"/>
</dbReference>
<keyword evidence="3" id="KW-1185">Reference proteome</keyword>
<organism evidence="2 3">
    <name type="scientific">Cardamine amara subsp. amara</name>
    <dbReference type="NCBI Taxonomy" id="228776"/>
    <lineage>
        <taxon>Eukaryota</taxon>
        <taxon>Viridiplantae</taxon>
        <taxon>Streptophyta</taxon>
        <taxon>Embryophyta</taxon>
        <taxon>Tracheophyta</taxon>
        <taxon>Spermatophyta</taxon>
        <taxon>Magnoliopsida</taxon>
        <taxon>eudicotyledons</taxon>
        <taxon>Gunneridae</taxon>
        <taxon>Pentapetalae</taxon>
        <taxon>rosids</taxon>
        <taxon>malvids</taxon>
        <taxon>Brassicales</taxon>
        <taxon>Brassicaceae</taxon>
        <taxon>Cardamineae</taxon>
        <taxon>Cardamine</taxon>
    </lineage>
</organism>
<dbReference type="EMBL" id="JBANAX010000325">
    <property type="protein sequence ID" value="KAL1213987.1"/>
    <property type="molecule type" value="Genomic_DNA"/>
</dbReference>
<proteinExistence type="predicted"/>
<dbReference type="InterPro" id="IPR057135">
    <property type="entry name" value="At4g27190-like_LRR"/>
</dbReference>
<name>A0ABD1B4U9_CARAN</name>
<reference evidence="2 3" key="1">
    <citation type="submission" date="2024-04" db="EMBL/GenBank/DDBJ databases">
        <title>Genome assembly C_amara_ONT_v2.</title>
        <authorList>
            <person name="Yant L."/>
            <person name="Moore C."/>
            <person name="Slenker M."/>
        </authorList>
    </citation>
    <scope>NUCLEOTIDE SEQUENCE [LARGE SCALE GENOMIC DNA]</scope>
    <source>
        <tissue evidence="2">Leaf</tissue>
    </source>
</reference>
<dbReference type="Proteomes" id="UP001558713">
    <property type="component" value="Unassembled WGS sequence"/>
</dbReference>
<dbReference type="AlphaFoldDB" id="A0ABD1B4U9"/>